<dbReference type="EC" id="6.3.2.2" evidence="4"/>
<dbReference type="RefSeq" id="WP_238712924.1">
    <property type="nucleotide sequence ID" value="NZ_JAEPBH010000009.1"/>
</dbReference>
<dbReference type="Proteomes" id="UP000659047">
    <property type="component" value="Unassembled WGS sequence"/>
</dbReference>
<protein>
    <recommendedName>
        <fullName evidence="4">Putative glutamate--cysteine ligase 2</fullName>
        <ecNumber evidence="4">6.3.2.2</ecNumber>
    </recommendedName>
    <alternativeName>
        <fullName evidence="4">Gamma-glutamylcysteine synthetase 2</fullName>
        <shortName evidence="4">GCS 2</shortName>
        <shortName evidence="4">Gamma-GCS 2</shortName>
    </alternativeName>
</protein>
<keyword evidence="3 4" id="KW-0067">ATP-binding</keyword>
<dbReference type="InterPro" id="IPR011793">
    <property type="entry name" value="YbdK"/>
</dbReference>
<keyword evidence="1 4" id="KW-0436">Ligase</keyword>
<organism evidence="5 6">
    <name type="scientific">Tenebrionibacter intestinalis</name>
    <dbReference type="NCBI Taxonomy" id="2799638"/>
    <lineage>
        <taxon>Bacteria</taxon>
        <taxon>Pseudomonadati</taxon>
        <taxon>Pseudomonadota</taxon>
        <taxon>Gammaproteobacteria</taxon>
        <taxon>Enterobacterales</taxon>
        <taxon>Enterobacteriaceae</taxon>
        <taxon>Tenebrionibacter/Tenebrionicola group</taxon>
        <taxon>Tenebrionibacter</taxon>
    </lineage>
</organism>
<dbReference type="GO" id="GO:0042398">
    <property type="term" value="P:modified amino acid biosynthetic process"/>
    <property type="evidence" value="ECO:0007669"/>
    <property type="project" value="InterPro"/>
</dbReference>
<dbReference type="GO" id="GO:0005524">
    <property type="term" value="F:ATP binding"/>
    <property type="evidence" value="ECO:0007669"/>
    <property type="project" value="UniProtKB-KW"/>
</dbReference>
<dbReference type="Gene3D" id="3.30.590.20">
    <property type="match status" value="1"/>
</dbReference>
<comment type="similarity">
    <text evidence="4">Belongs to the glutamate--cysteine ligase type 2 family. YbdK subfamily.</text>
</comment>
<comment type="caution">
    <text evidence="5">The sequence shown here is derived from an EMBL/GenBank/DDBJ whole genome shotgun (WGS) entry which is preliminary data.</text>
</comment>
<comment type="function">
    <text evidence="4">ATP-dependent carboxylate-amine ligase which exhibits weak glutamate--cysteine ligase activity.</text>
</comment>
<dbReference type="AlphaFoldDB" id="A0A8K0V3X0"/>
<dbReference type="NCBIfam" id="TIGR02050">
    <property type="entry name" value="gshA_cyan_rel"/>
    <property type="match status" value="1"/>
</dbReference>
<dbReference type="InterPro" id="IPR050141">
    <property type="entry name" value="GCL_type2/YbdK_subfam"/>
</dbReference>
<name>A0A8K0V3X0_9ENTR</name>
<comment type="subunit">
    <text evidence="4">Homodimer.</text>
</comment>
<evidence type="ECO:0000313" key="6">
    <source>
        <dbReference type="Proteomes" id="UP000659047"/>
    </source>
</evidence>
<dbReference type="NCBIfam" id="NF010040">
    <property type="entry name" value="PRK13516.1"/>
    <property type="match status" value="1"/>
</dbReference>
<reference evidence="5" key="1">
    <citation type="submission" date="2021-01" db="EMBL/GenBank/DDBJ databases">
        <title>Intestinitalea alba gen. nov., sp. nov., a novel genus of the family Enterobacteriaceae, isolated from the gut of the plastic-eating mealworm Tenebrio molitor L.</title>
        <authorList>
            <person name="Yang Y."/>
        </authorList>
    </citation>
    <scope>NUCLEOTIDE SEQUENCE</scope>
    <source>
        <strain evidence="5">BIT-L3</strain>
    </source>
</reference>
<dbReference type="EMBL" id="JAEPBH010000009">
    <property type="protein sequence ID" value="MBK4714710.1"/>
    <property type="molecule type" value="Genomic_DNA"/>
</dbReference>
<evidence type="ECO:0000256" key="2">
    <source>
        <dbReference type="ARBA" id="ARBA00022741"/>
    </source>
</evidence>
<evidence type="ECO:0000256" key="4">
    <source>
        <dbReference type="HAMAP-Rule" id="MF_01609"/>
    </source>
</evidence>
<sequence length="377" mass="42297">MPLPAFTASAPFTLGIELELQVVSPPACDLSQDSSRLIAACQGYAARGEIKHDITESMLEIACGVCHHLEEARQQLQRLSDIACACAREHRLAICGGGTHPFQKWQRQQVCDSPRYARHRELFAYLVQQATVFGQHVHIGCANGDDAIWLVHALGRYVPHFIALSASSPWLQGVDTGFASSRLNLFCAFPDNGHAPFSRSWRAFCAIYQRLENTGMVDGIKDLHWDIRPSPHFGTVEVRLMDTPLRLSQALNLAGYIQALACWLLTERPFTPGSQDYLLYAWNRFQACRYGLGGVFTDVRSGEQRPIGKDILETLAHLQRYAKPFGSARSLEAVRRQVTRGDSDALRIRKFMGQSATLSELIREHCRLWELPTQEYG</sequence>
<dbReference type="PANTHER" id="PTHR36510:SF1">
    <property type="entry name" value="GLUTAMATE--CYSTEINE LIGASE 2-RELATED"/>
    <property type="match status" value="1"/>
</dbReference>
<evidence type="ECO:0000256" key="1">
    <source>
        <dbReference type="ARBA" id="ARBA00022598"/>
    </source>
</evidence>
<dbReference type="Pfam" id="PF04107">
    <property type="entry name" value="GCS2"/>
    <property type="match status" value="1"/>
</dbReference>
<dbReference type="HAMAP" id="MF_01609">
    <property type="entry name" value="Glu_cys_ligase_2"/>
    <property type="match status" value="1"/>
</dbReference>
<dbReference type="PANTHER" id="PTHR36510">
    <property type="entry name" value="GLUTAMATE--CYSTEINE LIGASE 2-RELATED"/>
    <property type="match status" value="1"/>
</dbReference>
<evidence type="ECO:0000256" key="3">
    <source>
        <dbReference type="ARBA" id="ARBA00022840"/>
    </source>
</evidence>
<dbReference type="InterPro" id="IPR014746">
    <property type="entry name" value="Gln_synth/guanido_kin_cat_dom"/>
</dbReference>
<proteinExistence type="inferred from homology"/>
<evidence type="ECO:0000313" key="5">
    <source>
        <dbReference type="EMBL" id="MBK4714710.1"/>
    </source>
</evidence>
<dbReference type="InterPro" id="IPR006336">
    <property type="entry name" value="GCS2"/>
</dbReference>
<keyword evidence="6" id="KW-1185">Reference proteome</keyword>
<keyword evidence="2 4" id="KW-0547">Nucleotide-binding</keyword>
<comment type="catalytic activity">
    <reaction evidence="4">
        <text>L-cysteine + L-glutamate + ATP = gamma-L-glutamyl-L-cysteine + ADP + phosphate + H(+)</text>
        <dbReference type="Rhea" id="RHEA:13285"/>
        <dbReference type="ChEBI" id="CHEBI:15378"/>
        <dbReference type="ChEBI" id="CHEBI:29985"/>
        <dbReference type="ChEBI" id="CHEBI:30616"/>
        <dbReference type="ChEBI" id="CHEBI:35235"/>
        <dbReference type="ChEBI" id="CHEBI:43474"/>
        <dbReference type="ChEBI" id="CHEBI:58173"/>
        <dbReference type="ChEBI" id="CHEBI:456216"/>
        <dbReference type="EC" id="6.3.2.2"/>
    </reaction>
</comment>
<gene>
    <name evidence="5" type="ORF">JJB97_05050</name>
</gene>
<accession>A0A8K0V3X0</accession>
<dbReference type="GO" id="GO:0004357">
    <property type="term" value="F:glutamate-cysteine ligase activity"/>
    <property type="evidence" value="ECO:0007669"/>
    <property type="project" value="UniProtKB-EC"/>
</dbReference>
<dbReference type="SUPFAM" id="SSF55931">
    <property type="entry name" value="Glutamine synthetase/guanido kinase"/>
    <property type="match status" value="1"/>
</dbReference>